<protein>
    <submittedName>
        <fullName evidence="1">Uncharacterized protein</fullName>
    </submittedName>
</protein>
<evidence type="ECO:0000313" key="2">
    <source>
        <dbReference type="Proteomes" id="UP000235786"/>
    </source>
</evidence>
<proteinExistence type="predicted"/>
<evidence type="ECO:0000313" key="1">
    <source>
        <dbReference type="EMBL" id="PMD36107.1"/>
    </source>
</evidence>
<keyword evidence="2" id="KW-1185">Reference proteome</keyword>
<sequence>MGCGNYTLCSALGDQIGLTSYFGAVLEAVASNSTHAMVVRSKGFVIAPAQAPEFVANVFGNGSDYMQIMQNRMGSTRLSKMLLTTASTKSRSLENQWHPTCASQYVTPILNIRKIVTENLTIESIVSPGVNLTYEAGVTSLQRLL</sequence>
<accession>A0A2J6RC78</accession>
<name>A0A2J6RC78_HYAVF</name>
<dbReference type="EMBL" id="KZ613951">
    <property type="protein sequence ID" value="PMD36107.1"/>
    <property type="molecule type" value="Genomic_DNA"/>
</dbReference>
<gene>
    <name evidence="1" type="ORF">L207DRAFT_637272</name>
</gene>
<dbReference type="Proteomes" id="UP000235786">
    <property type="component" value="Unassembled WGS sequence"/>
</dbReference>
<dbReference type="STRING" id="1149755.A0A2J6RC78"/>
<reference evidence="1 2" key="1">
    <citation type="submission" date="2016-04" db="EMBL/GenBank/DDBJ databases">
        <title>A degradative enzymes factory behind the ericoid mycorrhizal symbiosis.</title>
        <authorList>
            <consortium name="DOE Joint Genome Institute"/>
            <person name="Martino E."/>
            <person name="Morin E."/>
            <person name="Grelet G."/>
            <person name="Kuo A."/>
            <person name="Kohler A."/>
            <person name="Daghino S."/>
            <person name="Barry K."/>
            <person name="Choi C."/>
            <person name="Cichocki N."/>
            <person name="Clum A."/>
            <person name="Copeland A."/>
            <person name="Hainaut M."/>
            <person name="Haridas S."/>
            <person name="Labutti K."/>
            <person name="Lindquist E."/>
            <person name="Lipzen A."/>
            <person name="Khouja H.-R."/>
            <person name="Murat C."/>
            <person name="Ohm R."/>
            <person name="Olson A."/>
            <person name="Spatafora J."/>
            <person name="Veneault-Fourrey C."/>
            <person name="Henrissat B."/>
            <person name="Grigoriev I."/>
            <person name="Martin F."/>
            <person name="Perotto S."/>
        </authorList>
    </citation>
    <scope>NUCLEOTIDE SEQUENCE [LARGE SCALE GENOMIC DNA]</scope>
    <source>
        <strain evidence="1 2">F</strain>
    </source>
</reference>
<dbReference type="OrthoDB" id="3532391at2759"/>
<organism evidence="1 2">
    <name type="scientific">Hyaloscypha variabilis (strain UAMH 11265 / GT02V1 / F)</name>
    <name type="common">Meliniomyces variabilis</name>
    <dbReference type="NCBI Taxonomy" id="1149755"/>
    <lineage>
        <taxon>Eukaryota</taxon>
        <taxon>Fungi</taxon>
        <taxon>Dikarya</taxon>
        <taxon>Ascomycota</taxon>
        <taxon>Pezizomycotina</taxon>
        <taxon>Leotiomycetes</taxon>
        <taxon>Helotiales</taxon>
        <taxon>Hyaloscyphaceae</taxon>
        <taxon>Hyaloscypha</taxon>
        <taxon>Hyaloscypha variabilis</taxon>
    </lineage>
</organism>
<dbReference type="AlphaFoldDB" id="A0A2J6RC78"/>